<sequence length="170" mass="19010">MAVVLWTMALTLLVQRSLFAVGHSDTGCMKWVQRGEQVCCEACFPGNHLVAECGLSPKNLCTPCEPSTYTVQPRVYSCEPCTQCVGTFVLVKQCTATRDTQCGCKEGLLCGDSACSFCVEKCEKGHEPTKDRSCRPCPEGTFNDQIHQKCKPWRTRRVLHSRYSYKSLVR</sequence>
<reference evidence="4" key="3">
    <citation type="submission" date="2025-09" db="UniProtKB">
        <authorList>
            <consortium name="Ensembl"/>
        </authorList>
    </citation>
    <scope>IDENTIFICATION</scope>
</reference>
<dbReference type="STRING" id="244447.ENSCSEP00000030486"/>
<dbReference type="SUPFAM" id="SSF57586">
    <property type="entry name" value="TNF receptor-like"/>
    <property type="match status" value="2"/>
</dbReference>
<reference evidence="4 5" key="1">
    <citation type="journal article" date="2014" name="Nat. Genet.">
        <title>Whole-genome sequence of a flatfish provides insights into ZW sex chromosome evolution and adaptation to a benthic lifestyle.</title>
        <authorList>
            <person name="Chen S."/>
            <person name="Zhang G."/>
            <person name="Shao C."/>
            <person name="Huang Q."/>
            <person name="Liu G."/>
            <person name="Zhang P."/>
            <person name="Song W."/>
            <person name="An N."/>
            <person name="Chalopin D."/>
            <person name="Volff J.N."/>
            <person name="Hong Y."/>
            <person name="Li Q."/>
            <person name="Sha Z."/>
            <person name="Zhou H."/>
            <person name="Xie M."/>
            <person name="Yu Q."/>
            <person name="Liu Y."/>
            <person name="Xiang H."/>
            <person name="Wang N."/>
            <person name="Wu K."/>
            <person name="Yang C."/>
            <person name="Zhou Q."/>
            <person name="Liao X."/>
            <person name="Yang L."/>
            <person name="Hu Q."/>
            <person name="Zhang J."/>
            <person name="Meng L."/>
            <person name="Jin L."/>
            <person name="Tian Y."/>
            <person name="Lian J."/>
            <person name="Yang J."/>
            <person name="Miao G."/>
            <person name="Liu S."/>
            <person name="Liang Z."/>
            <person name="Yan F."/>
            <person name="Li Y."/>
            <person name="Sun B."/>
            <person name="Zhang H."/>
            <person name="Zhang J."/>
            <person name="Zhu Y."/>
            <person name="Du M."/>
            <person name="Zhao Y."/>
            <person name="Schartl M."/>
            <person name="Tang Q."/>
            <person name="Wang J."/>
        </authorList>
    </citation>
    <scope>NUCLEOTIDE SEQUENCE</scope>
</reference>
<dbReference type="OMA" id="KPWSTNI"/>
<evidence type="ECO:0000256" key="2">
    <source>
        <dbReference type="SAM" id="SignalP"/>
    </source>
</evidence>
<feature type="disulfide bond" evidence="1">
    <location>
        <begin position="81"/>
        <end position="94"/>
    </location>
</feature>
<dbReference type="Gene3D" id="2.10.50.10">
    <property type="entry name" value="Tumor Necrosis Factor Receptor, subunit A, domain 2"/>
    <property type="match status" value="2"/>
</dbReference>
<dbReference type="InterPro" id="IPR001368">
    <property type="entry name" value="TNFR/NGFR_Cys_rich_reg"/>
</dbReference>
<dbReference type="Ensembl" id="ENSCSET00000030891.1">
    <property type="protein sequence ID" value="ENSCSEP00000030486.1"/>
    <property type="gene ID" value="ENSCSEG00000019519.1"/>
</dbReference>
<name>A0A3P8WYM0_CYNSE</name>
<evidence type="ECO:0000313" key="4">
    <source>
        <dbReference type="Ensembl" id="ENSCSEP00000030486.1"/>
    </source>
</evidence>
<comment type="caution">
    <text evidence="1">Lacks conserved residue(s) required for the propagation of feature annotation.</text>
</comment>
<proteinExistence type="predicted"/>
<dbReference type="GO" id="GO:0042127">
    <property type="term" value="P:regulation of cell population proliferation"/>
    <property type="evidence" value="ECO:0007669"/>
    <property type="project" value="TreeGrafter"/>
</dbReference>
<dbReference type="GeneTree" id="ENSGT00940000166327"/>
<keyword evidence="1" id="KW-1015">Disulfide bond</keyword>
<dbReference type="SMART" id="SM00208">
    <property type="entry name" value="TNFR"/>
    <property type="match status" value="1"/>
</dbReference>
<dbReference type="GO" id="GO:0038023">
    <property type="term" value="F:signaling receptor activity"/>
    <property type="evidence" value="ECO:0007669"/>
    <property type="project" value="TreeGrafter"/>
</dbReference>
<protein>
    <submittedName>
        <fullName evidence="4">Tumor necrosis factor receptor superfamily, member 9a</fullName>
    </submittedName>
</protein>
<feature type="chain" id="PRO_5018192352" evidence="2">
    <location>
        <begin position="25"/>
        <end position="170"/>
    </location>
</feature>
<dbReference type="AlphaFoldDB" id="A0A3P8WYM0"/>
<dbReference type="Proteomes" id="UP000265120">
    <property type="component" value="Chromosome 10"/>
</dbReference>
<accession>A0A3P8WYM0</accession>
<evidence type="ECO:0000259" key="3">
    <source>
        <dbReference type="PROSITE" id="PS50050"/>
    </source>
</evidence>
<dbReference type="InParanoid" id="A0A3P8WYM0"/>
<keyword evidence="2" id="KW-0732">Signal</keyword>
<organism evidence="4 5">
    <name type="scientific">Cynoglossus semilaevis</name>
    <name type="common">Tongue sole</name>
    <dbReference type="NCBI Taxonomy" id="244447"/>
    <lineage>
        <taxon>Eukaryota</taxon>
        <taxon>Metazoa</taxon>
        <taxon>Chordata</taxon>
        <taxon>Craniata</taxon>
        <taxon>Vertebrata</taxon>
        <taxon>Euteleostomi</taxon>
        <taxon>Actinopterygii</taxon>
        <taxon>Neopterygii</taxon>
        <taxon>Teleostei</taxon>
        <taxon>Neoteleostei</taxon>
        <taxon>Acanthomorphata</taxon>
        <taxon>Carangaria</taxon>
        <taxon>Pleuronectiformes</taxon>
        <taxon>Pleuronectoidei</taxon>
        <taxon>Cynoglossidae</taxon>
        <taxon>Cynoglossinae</taxon>
        <taxon>Cynoglossus</taxon>
    </lineage>
</organism>
<reference evidence="4" key="2">
    <citation type="submission" date="2025-08" db="UniProtKB">
        <authorList>
            <consortium name="Ensembl"/>
        </authorList>
    </citation>
    <scope>IDENTIFICATION</scope>
</reference>
<dbReference type="Pfam" id="PF00020">
    <property type="entry name" value="TNFR_c6"/>
    <property type="match status" value="1"/>
</dbReference>
<feature type="signal peptide" evidence="2">
    <location>
        <begin position="1"/>
        <end position="24"/>
    </location>
</feature>
<evidence type="ECO:0000313" key="5">
    <source>
        <dbReference type="Proteomes" id="UP000265120"/>
    </source>
</evidence>
<dbReference type="PANTHER" id="PTHR47139">
    <property type="entry name" value="TUMOR NECROSIS FACTOR RECEPTOR SUPERFAMILY MEMBER 9"/>
    <property type="match status" value="1"/>
</dbReference>
<evidence type="ECO:0000256" key="1">
    <source>
        <dbReference type="PROSITE-ProRule" id="PRU00206"/>
    </source>
</evidence>
<dbReference type="PROSITE" id="PS50050">
    <property type="entry name" value="TNFR_NGFR_2"/>
    <property type="match status" value="1"/>
</dbReference>
<feature type="repeat" description="TNFR-Cys" evidence="1">
    <location>
        <begin position="63"/>
        <end position="102"/>
    </location>
</feature>
<feature type="disulfide bond" evidence="1">
    <location>
        <begin position="84"/>
        <end position="102"/>
    </location>
</feature>
<feature type="domain" description="TNFR-Cys" evidence="3">
    <location>
        <begin position="63"/>
        <end position="102"/>
    </location>
</feature>
<keyword evidence="5" id="KW-1185">Reference proteome</keyword>
<dbReference type="PANTHER" id="PTHR47139:SF4">
    <property type="entry name" value="TUMOR NECROSIS FACTOR RECEPTOR SUPERFAMILY MEMBER 9 ISOFORM X1-RELATED"/>
    <property type="match status" value="1"/>
</dbReference>